<feature type="chain" id="PRO_5036274017" evidence="1">
    <location>
        <begin position="21"/>
        <end position="93"/>
    </location>
</feature>
<evidence type="ECO:0000256" key="1">
    <source>
        <dbReference type="SAM" id="SignalP"/>
    </source>
</evidence>
<evidence type="ECO:0000313" key="2">
    <source>
        <dbReference type="EMBL" id="CAF5095693.1"/>
    </source>
</evidence>
<comment type="caution">
    <text evidence="3">The sequence shown here is derived from an EMBL/GenBank/DDBJ whole genome shotgun (WGS) entry which is preliminary data.</text>
</comment>
<dbReference type="Proteomes" id="UP000681967">
    <property type="component" value="Unassembled WGS sequence"/>
</dbReference>
<keyword evidence="1" id="KW-0732">Signal</keyword>
<dbReference type="AlphaFoldDB" id="A0A8S3HUZ7"/>
<dbReference type="Proteomes" id="UP000681720">
    <property type="component" value="Unassembled WGS sequence"/>
</dbReference>
<dbReference type="EMBL" id="CAJOBJ010336336">
    <property type="protein sequence ID" value="CAF5189421.1"/>
    <property type="molecule type" value="Genomic_DNA"/>
</dbReference>
<protein>
    <submittedName>
        <fullName evidence="3">Uncharacterized protein</fullName>
    </submittedName>
</protein>
<sequence length="93" mass="11050">MWNICLKRLSFMIFSRRTLATNNNSIMKNVIERLSINYKKELDQLKINENDSPIERIQYLKTILQTMKFREKILQDIDETQKLSNGKTIGLKS</sequence>
<gene>
    <name evidence="2" type="ORF">BYL167_LOCUS63732</name>
    <name evidence="3" type="ORF">GIL414_LOCUS72420</name>
</gene>
<organism evidence="3 4">
    <name type="scientific">Rotaria magnacalcarata</name>
    <dbReference type="NCBI Taxonomy" id="392030"/>
    <lineage>
        <taxon>Eukaryota</taxon>
        <taxon>Metazoa</taxon>
        <taxon>Spiralia</taxon>
        <taxon>Gnathifera</taxon>
        <taxon>Rotifera</taxon>
        <taxon>Eurotatoria</taxon>
        <taxon>Bdelloidea</taxon>
        <taxon>Philodinida</taxon>
        <taxon>Philodinidae</taxon>
        <taxon>Rotaria</taxon>
    </lineage>
</organism>
<feature type="signal peptide" evidence="1">
    <location>
        <begin position="1"/>
        <end position="20"/>
    </location>
</feature>
<reference evidence="3" key="1">
    <citation type="submission" date="2021-02" db="EMBL/GenBank/DDBJ databases">
        <authorList>
            <person name="Nowell W R."/>
        </authorList>
    </citation>
    <scope>NUCLEOTIDE SEQUENCE</scope>
</reference>
<dbReference type="EMBL" id="CAJOBH010237228">
    <property type="protein sequence ID" value="CAF5095693.1"/>
    <property type="molecule type" value="Genomic_DNA"/>
</dbReference>
<name>A0A8S3HUZ7_9BILA</name>
<evidence type="ECO:0000313" key="4">
    <source>
        <dbReference type="Proteomes" id="UP000681720"/>
    </source>
</evidence>
<evidence type="ECO:0000313" key="3">
    <source>
        <dbReference type="EMBL" id="CAF5189421.1"/>
    </source>
</evidence>
<proteinExistence type="predicted"/>
<accession>A0A8S3HUZ7</accession>